<evidence type="ECO:0000313" key="2">
    <source>
        <dbReference type="Proteomes" id="UP000613208"/>
    </source>
</evidence>
<proteinExistence type="predicted"/>
<keyword evidence="2" id="KW-1185">Reference proteome</keyword>
<sequence length="140" mass="16187">MKDGLERFVSAQEKSYDTALQEIRTGRKRSHWMWYIFPQIAGLGHSQTARYYAIKDMEEARAYMKHEILGKNLIEISQALLQTPSSDPGEVMGWPDDMKLKSSMTLFLLAAPECNVFQKVLDKFFHGEKDKNTIRILKNS</sequence>
<dbReference type="EMBL" id="BLYI01000003">
    <property type="protein sequence ID" value="GFO83823.1"/>
    <property type="molecule type" value="Genomic_DNA"/>
</dbReference>
<dbReference type="Pfam" id="PF08837">
    <property type="entry name" value="DUF1810"/>
    <property type="match status" value="1"/>
</dbReference>
<evidence type="ECO:0008006" key="3">
    <source>
        <dbReference type="Google" id="ProtNLM"/>
    </source>
</evidence>
<reference evidence="1" key="1">
    <citation type="submission" date="2020-06" db="EMBL/GenBank/DDBJ databases">
        <title>Characterization of fructooligosaccharide metabolism and fructooligosaccharide-degrading enzymes in human commensal butyrate producers.</title>
        <authorList>
            <person name="Tanno H."/>
            <person name="Fujii T."/>
            <person name="Hirano K."/>
            <person name="Maeno S."/>
            <person name="Tonozuka T."/>
            <person name="Sakamoto M."/>
            <person name="Ohkuma M."/>
            <person name="Tochio T."/>
            <person name="Endo A."/>
        </authorList>
    </citation>
    <scope>NUCLEOTIDE SEQUENCE</scope>
    <source>
        <strain evidence="1">JCM 17466</strain>
    </source>
</reference>
<dbReference type="PIRSF" id="PIRSF008546">
    <property type="entry name" value="UCP008546"/>
    <property type="match status" value="1"/>
</dbReference>
<comment type="caution">
    <text evidence="1">The sequence shown here is derived from an EMBL/GenBank/DDBJ whole genome shotgun (WGS) entry which is preliminary data.</text>
</comment>
<name>A0A916Q897_9FIRM</name>
<gene>
    <name evidence="1" type="ORF">ANBU17_01700</name>
</gene>
<protein>
    <recommendedName>
        <fullName evidence="3">DUF1810 domain-containing protein</fullName>
    </recommendedName>
</protein>
<dbReference type="RefSeq" id="WP_201309585.1">
    <property type="nucleotide sequence ID" value="NZ_BLYI01000003.1"/>
</dbReference>
<dbReference type="Gene3D" id="1.25.40.380">
    <property type="entry name" value="Protein of unknown function DUF1810"/>
    <property type="match status" value="1"/>
</dbReference>
<dbReference type="SUPFAM" id="SSF140736">
    <property type="entry name" value="Rv1873-like"/>
    <property type="match status" value="1"/>
</dbReference>
<organism evidence="1 2">
    <name type="scientific">Anaerostipes butyraticus</name>
    <dbReference type="NCBI Taxonomy" id="645466"/>
    <lineage>
        <taxon>Bacteria</taxon>
        <taxon>Bacillati</taxon>
        <taxon>Bacillota</taxon>
        <taxon>Clostridia</taxon>
        <taxon>Lachnospirales</taxon>
        <taxon>Lachnospiraceae</taxon>
        <taxon>Anaerostipes</taxon>
    </lineage>
</organism>
<dbReference type="InterPro" id="IPR014937">
    <property type="entry name" value="DUF1810"/>
</dbReference>
<dbReference type="AlphaFoldDB" id="A0A916Q897"/>
<dbReference type="InterPro" id="IPR036287">
    <property type="entry name" value="Rv1873-like_sf"/>
</dbReference>
<accession>A0A916Q897</accession>
<dbReference type="Proteomes" id="UP000613208">
    <property type="component" value="Unassembled WGS sequence"/>
</dbReference>
<evidence type="ECO:0000313" key="1">
    <source>
        <dbReference type="EMBL" id="GFO83823.1"/>
    </source>
</evidence>